<dbReference type="NCBIfam" id="TIGR01484">
    <property type="entry name" value="HAD-SF-IIB"/>
    <property type="match status" value="1"/>
</dbReference>
<sequence length="264" mass="30197">MEHYAIFFDIDGTIVPEDKSGIPDSTIEAIRLAKKNGHYTFINTGRTYSAVDPFIKDISFDGFVCGCGTNIYLHGKELMKQELGTEKSKQLVKDLLECNIDGILEGRKNIYYRKECLHPVVDMVKHSRDTFGNQLDFQKLWDDEDIIFDKMALWLVENSNFEAFHEKYKSEFEFIAREKDFYELVPTGFSKATGMDYVAQHLGIPNERTIAIGDSMNDISMLDHAGISIAMGNSHPYLLDKVSFVTTDIHDDGIYKALEHYHII</sequence>
<organism evidence="1 2">
    <name type="scientific">[Clostridium] polysaccharolyticum</name>
    <dbReference type="NCBI Taxonomy" id="29364"/>
    <lineage>
        <taxon>Bacteria</taxon>
        <taxon>Bacillati</taxon>
        <taxon>Bacillota</taxon>
        <taxon>Clostridia</taxon>
        <taxon>Lachnospirales</taxon>
        <taxon>Lachnospiraceae</taxon>
    </lineage>
</organism>
<dbReference type="Pfam" id="PF08282">
    <property type="entry name" value="Hydrolase_3"/>
    <property type="match status" value="1"/>
</dbReference>
<dbReference type="InterPro" id="IPR023214">
    <property type="entry name" value="HAD_sf"/>
</dbReference>
<dbReference type="PANTHER" id="PTHR10000">
    <property type="entry name" value="PHOSPHOSERINE PHOSPHATASE"/>
    <property type="match status" value="1"/>
</dbReference>
<dbReference type="RefSeq" id="WP_092475602.1">
    <property type="nucleotide sequence ID" value="NZ_FOHN01000002.1"/>
</dbReference>
<dbReference type="SUPFAM" id="SSF56784">
    <property type="entry name" value="HAD-like"/>
    <property type="match status" value="1"/>
</dbReference>
<gene>
    <name evidence="1" type="ORF">SAMN04487772_102130</name>
</gene>
<protein>
    <recommendedName>
        <fullName evidence="3">Cof subfamily of IIB subfamily of haloacid dehalogenase superfamily/HAD-superfamily hydrolase, subfamily IIB</fullName>
    </recommendedName>
</protein>
<dbReference type="GO" id="GO:0000287">
    <property type="term" value="F:magnesium ion binding"/>
    <property type="evidence" value="ECO:0007669"/>
    <property type="project" value="TreeGrafter"/>
</dbReference>
<proteinExistence type="predicted"/>
<dbReference type="NCBIfam" id="TIGR00099">
    <property type="entry name" value="Cof-subfamily"/>
    <property type="match status" value="1"/>
</dbReference>
<dbReference type="AlphaFoldDB" id="A0A1H9YP35"/>
<dbReference type="InterPro" id="IPR006379">
    <property type="entry name" value="HAD-SF_hydro_IIB"/>
</dbReference>
<dbReference type="PANTHER" id="PTHR10000:SF25">
    <property type="entry name" value="PHOSPHATASE YKRA-RELATED"/>
    <property type="match status" value="1"/>
</dbReference>
<dbReference type="InterPro" id="IPR036412">
    <property type="entry name" value="HAD-like_sf"/>
</dbReference>
<dbReference type="GO" id="GO:0016791">
    <property type="term" value="F:phosphatase activity"/>
    <property type="evidence" value="ECO:0007669"/>
    <property type="project" value="TreeGrafter"/>
</dbReference>
<accession>A0A1H9YP35</accession>
<keyword evidence="2" id="KW-1185">Reference proteome</keyword>
<evidence type="ECO:0000313" key="1">
    <source>
        <dbReference type="EMBL" id="SES70841.1"/>
    </source>
</evidence>
<evidence type="ECO:0008006" key="3">
    <source>
        <dbReference type="Google" id="ProtNLM"/>
    </source>
</evidence>
<evidence type="ECO:0000313" key="2">
    <source>
        <dbReference type="Proteomes" id="UP000199800"/>
    </source>
</evidence>
<dbReference type="Proteomes" id="UP000199800">
    <property type="component" value="Unassembled WGS sequence"/>
</dbReference>
<dbReference type="Gene3D" id="3.40.50.1000">
    <property type="entry name" value="HAD superfamily/HAD-like"/>
    <property type="match status" value="1"/>
</dbReference>
<dbReference type="OrthoDB" id="9810101at2"/>
<dbReference type="InterPro" id="IPR000150">
    <property type="entry name" value="Cof"/>
</dbReference>
<dbReference type="SFLD" id="SFLDS00003">
    <property type="entry name" value="Haloacid_Dehalogenase"/>
    <property type="match status" value="1"/>
</dbReference>
<reference evidence="1 2" key="1">
    <citation type="submission" date="2016-10" db="EMBL/GenBank/DDBJ databases">
        <authorList>
            <person name="de Groot N.N."/>
        </authorList>
    </citation>
    <scope>NUCLEOTIDE SEQUENCE [LARGE SCALE GENOMIC DNA]</scope>
    <source>
        <strain evidence="1 2">DSM 1801</strain>
    </source>
</reference>
<dbReference type="STRING" id="29364.SAMN04487772_102130"/>
<dbReference type="PROSITE" id="PS01229">
    <property type="entry name" value="COF_2"/>
    <property type="match status" value="1"/>
</dbReference>
<dbReference type="GO" id="GO:0005829">
    <property type="term" value="C:cytosol"/>
    <property type="evidence" value="ECO:0007669"/>
    <property type="project" value="TreeGrafter"/>
</dbReference>
<dbReference type="SFLD" id="SFLDG01140">
    <property type="entry name" value="C2.B:_Phosphomannomutase_and_P"/>
    <property type="match status" value="1"/>
</dbReference>
<dbReference type="EMBL" id="FOHN01000002">
    <property type="protein sequence ID" value="SES70841.1"/>
    <property type="molecule type" value="Genomic_DNA"/>
</dbReference>
<dbReference type="Gene3D" id="3.30.1240.10">
    <property type="match status" value="1"/>
</dbReference>
<name>A0A1H9YP35_9FIRM</name>